<feature type="compositionally biased region" description="Pro residues" evidence="1">
    <location>
        <begin position="35"/>
        <end position="54"/>
    </location>
</feature>
<organism evidence="2 3">
    <name type="scientific">Armillaria tabescens</name>
    <name type="common">Ringless honey mushroom</name>
    <name type="synonym">Agaricus tabescens</name>
    <dbReference type="NCBI Taxonomy" id="1929756"/>
    <lineage>
        <taxon>Eukaryota</taxon>
        <taxon>Fungi</taxon>
        <taxon>Dikarya</taxon>
        <taxon>Basidiomycota</taxon>
        <taxon>Agaricomycotina</taxon>
        <taxon>Agaricomycetes</taxon>
        <taxon>Agaricomycetidae</taxon>
        <taxon>Agaricales</taxon>
        <taxon>Marasmiineae</taxon>
        <taxon>Physalacriaceae</taxon>
        <taxon>Desarmillaria</taxon>
    </lineage>
</organism>
<feature type="region of interest" description="Disordered" evidence="1">
    <location>
        <begin position="33"/>
        <end position="82"/>
    </location>
</feature>
<proteinExistence type="predicted"/>
<feature type="region of interest" description="Disordered" evidence="1">
    <location>
        <begin position="174"/>
        <end position="199"/>
    </location>
</feature>
<comment type="caution">
    <text evidence="2">The sequence shown here is derived from an EMBL/GenBank/DDBJ whole genome shotgun (WGS) entry which is preliminary data.</text>
</comment>
<feature type="compositionally biased region" description="Basic and acidic residues" evidence="1">
    <location>
        <begin position="305"/>
        <end position="318"/>
    </location>
</feature>
<dbReference type="AlphaFoldDB" id="A0AA39MUR6"/>
<evidence type="ECO:0000256" key="1">
    <source>
        <dbReference type="SAM" id="MobiDB-lite"/>
    </source>
</evidence>
<accession>A0AA39MUR6</accession>
<dbReference type="GeneID" id="85367355"/>
<feature type="compositionally biased region" description="Basic and acidic residues" evidence="1">
    <location>
        <begin position="55"/>
        <end position="65"/>
    </location>
</feature>
<evidence type="ECO:0000313" key="2">
    <source>
        <dbReference type="EMBL" id="KAK0447362.1"/>
    </source>
</evidence>
<feature type="compositionally biased region" description="Polar residues" evidence="1">
    <location>
        <begin position="268"/>
        <end position="285"/>
    </location>
</feature>
<name>A0AA39MUR6_ARMTA</name>
<sequence length="341" mass="37301">MELERHGKPSLASIRIPTTGISGSECFTTFMNSPRIPPMPLPTPPLTPFPQTPPHHPDTLPDARAKSATRLPRTSTSLKQAITSSKVIPSSPLTLEEKSWAQDRLARRRGVVIEEEEYEQLPTLFQCPDLPPNPPERTPVNGSSLRILHSSEAPLTISTEPAHPGVVGVYHSHRTPSKRNTFPGSSFLMPSQDSGRSEDNEEEILYHADTYRLRRSDDSGYGNGFGPQEGTYSSVSHEYGTSLAVNRTDKYNGSTLVSQQSQIMQLSPAPTSVPSLMPPSTSSVPFASGLDYPQDQKSTLLAFPEMRKPEEERRDEGRANGSSFAPDAGILGSRVEGEQLT</sequence>
<dbReference type="RefSeq" id="XP_060326083.1">
    <property type="nucleotide sequence ID" value="XM_060483807.1"/>
</dbReference>
<feature type="compositionally biased region" description="Polar residues" evidence="1">
    <location>
        <begin position="178"/>
        <end position="194"/>
    </location>
</feature>
<feature type="region of interest" description="Disordered" evidence="1">
    <location>
        <begin position="268"/>
        <end position="341"/>
    </location>
</feature>
<gene>
    <name evidence="2" type="ORF">EV420DRAFT_870958</name>
</gene>
<evidence type="ECO:0000313" key="3">
    <source>
        <dbReference type="Proteomes" id="UP001175211"/>
    </source>
</evidence>
<reference evidence="2" key="1">
    <citation type="submission" date="2023-06" db="EMBL/GenBank/DDBJ databases">
        <authorList>
            <consortium name="Lawrence Berkeley National Laboratory"/>
            <person name="Ahrendt S."/>
            <person name="Sahu N."/>
            <person name="Indic B."/>
            <person name="Wong-Bajracharya J."/>
            <person name="Merenyi Z."/>
            <person name="Ke H.-M."/>
            <person name="Monk M."/>
            <person name="Kocsube S."/>
            <person name="Drula E."/>
            <person name="Lipzen A."/>
            <person name="Balint B."/>
            <person name="Henrissat B."/>
            <person name="Andreopoulos B."/>
            <person name="Martin F.M."/>
            <person name="Harder C.B."/>
            <person name="Rigling D."/>
            <person name="Ford K.L."/>
            <person name="Foster G.D."/>
            <person name="Pangilinan J."/>
            <person name="Papanicolaou A."/>
            <person name="Barry K."/>
            <person name="LaButti K."/>
            <person name="Viragh M."/>
            <person name="Koriabine M."/>
            <person name="Yan M."/>
            <person name="Riley R."/>
            <person name="Champramary S."/>
            <person name="Plett K.L."/>
            <person name="Tsai I.J."/>
            <person name="Slot J."/>
            <person name="Sipos G."/>
            <person name="Plett J."/>
            <person name="Nagy L.G."/>
            <person name="Grigoriev I.V."/>
        </authorList>
    </citation>
    <scope>NUCLEOTIDE SEQUENCE</scope>
    <source>
        <strain evidence="2">CCBAS 213</strain>
    </source>
</reference>
<dbReference type="EMBL" id="JAUEPS010000044">
    <property type="protein sequence ID" value="KAK0447362.1"/>
    <property type="molecule type" value="Genomic_DNA"/>
</dbReference>
<dbReference type="Proteomes" id="UP001175211">
    <property type="component" value="Unassembled WGS sequence"/>
</dbReference>
<feature type="compositionally biased region" description="Polar residues" evidence="1">
    <location>
        <begin position="72"/>
        <end position="82"/>
    </location>
</feature>
<protein>
    <submittedName>
        <fullName evidence="2">Uncharacterized protein</fullName>
    </submittedName>
</protein>
<keyword evidence="3" id="KW-1185">Reference proteome</keyword>